<dbReference type="EMBL" id="STGT01000001">
    <property type="protein sequence ID" value="THV16445.1"/>
    <property type="molecule type" value="Genomic_DNA"/>
</dbReference>
<evidence type="ECO:0000313" key="1">
    <source>
        <dbReference type="EMBL" id="THV16445.1"/>
    </source>
</evidence>
<accession>A0ABY2R156</accession>
<organism evidence="1 2">
    <name type="scientific">Rhizobium rhizophilum</name>
    <dbReference type="NCBI Taxonomy" id="1850373"/>
    <lineage>
        <taxon>Bacteria</taxon>
        <taxon>Pseudomonadati</taxon>
        <taxon>Pseudomonadota</taxon>
        <taxon>Alphaproteobacteria</taxon>
        <taxon>Hyphomicrobiales</taxon>
        <taxon>Rhizobiaceae</taxon>
        <taxon>Rhizobium/Agrobacterium group</taxon>
        <taxon>Rhizobium</taxon>
    </lineage>
</organism>
<keyword evidence="2" id="KW-1185">Reference proteome</keyword>
<gene>
    <name evidence="1" type="ORF">E9677_00095</name>
</gene>
<protein>
    <submittedName>
        <fullName evidence="1">Uncharacterized protein</fullName>
    </submittedName>
</protein>
<name>A0ABY2R156_9HYPH</name>
<sequence>MLQAATLPERRTATSFVFDTVNRFGGWIGDVRVYSNMMNTVRPTLPAGAFVRPIEHRSSAAS</sequence>
<dbReference type="RefSeq" id="WP_136556073.1">
    <property type="nucleotide sequence ID" value="NZ_STGT01000001.1"/>
</dbReference>
<dbReference type="Proteomes" id="UP000309667">
    <property type="component" value="Unassembled WGS sequence"/>
</dbReference>
<comment type="caution">
    <text evidence="1">The sequence shown here is derived from an EMBL/GenBank/DDBJ whole genome shotgun (WGS) entry which is preliminary data.</text>
</comment>
<evidence type="ECO:0000313" key="2">
    <source>
        <dbReference type="Proteomes" id="UP000309667"/>
    </source>
</evidence>
<reference evidence="1 2" key="1">
    <citation type="submission" date="2019-04" db="EMBL/GenBank/DDBJ databases">
        <title>Genome sequence of strain 7209-2.</title>
        <authorList>
            <person name="Gao J."/>
            <person name="Sun J."/>
        </authorList>
    </citation>
    <scope>NUCLEOTIDE SEQUENCE [LARGE SCALE GENOMIC DNA]</scope>
    <source>
        <strain evidence="1 2">7209-2</strain>
    </source>
</reference>
<proteinExistence type="predicted"/>